<evidence type="ECO:0000256" key="2">
    <source>
        <dbReference type="SAM" id="SignalP"/>
    </source>
</evidence>
<dbReference type="EMBL" id="JAPFQN010000006">
    <property type="protein sequence ID" value="MCX2744906.1"/>
    <property type="molecule type" value="Genomic_DNA"/>
</dbReference>
<accession>A0ABT3RTS7</accession>
<comment type="caution">
    <text evidence="3">The sequence shown here is derived from an EMBL/GenBank/DDBJ whole genome shotgun (WGS) entry which is preliminary data.</text>
</comment>
<keyword evidence="4" id="KW-1185">Reference proteome</keyword>
<evidence type="ECO:0000313" key="4">
    <source>
        <dbReference type="Proteomes" id="UP001209885"/>
    </source>
</evidence>
<organism evidence="3 4">
    <name type="scientific">Mangrovivirga halotolerans</name>
    <dbReference type="NCBI Taxonomy" id="2993936"/>
    <lineage>
        <taxon>Bacteria</taxon>
        <taxon>Pseudomonadati</taxon>
        <taxon>Bacteroidota</taxon>
        <taxon>Cytophagia</taxon>
        <taxon>Cytophagales</taxon>
        <taxon>Mangrovivirgaceae</taxon>
        <taxon>Mangrovivirga</taxon>
    </lineage>
</organism>
<dbReference type="SUPFAM" id="SSF110997">
    <property type="entry name" value="Sporulation related repeat"/>
    <property type="match status" value="1"/>
</dbReference>
<dbReference type="RefSeq" id="WP_266057434.1">
    <property type="nucleotide sequence ID" value="NZ_JAPFQN010000006.1"/>
</dbReference>
<feature type="chain" id="PRO_5045367791" evidence="2">
    <location>
        <begin position="25"/>
        <end position="208"/>
    </location>
</feature>
<evidence type="ECO:0000256" key="1">
    <source>
        <dbReference type="SAM" id="Coils"/>
    </source>
</evidence>
<gene>
    <name evidence="3" type="ORF">OO013_13570</name>
</gene>
<reference evidence="3 4" key="1">
    <citation type="submission" date="2022-11" db="EMBL/GenBank/DDBJ databases">
        <title>The characterization of three novel Bacteroidetes species and genomic analysis of their roles in tidal elemental geochemical cycles.</title>
        <authorList>
            <person name="Ma K."/>
        </authorList>
    </citation>
    <scope>NUCLEOTIDE SEQUENCE [LARGE SCALE GENOMIC DNA]</scope>
    <source>
        <strain evidence="3 4">M17</strain>
    </source>
</reference>
<feature type="signal peptide" evidence="2">
    <location>
        <begin position="1"/>
        <end position="24"/>
    </location>
</feature>
<keyword evidence="2" id="KW-0732">Signal</keyword>
<sequence length="208" mass="23316">MNRNLVVLLVMVIGLSLAPMESHAQLSKKERKEWKKKKKSMSEEAFKQMVDENKALKAQVSSLNNQLSAMEPQLNEKDNTIAKLEKQLRQAQAEVTAAQRALEEAAAGGGQQQSAGSGYSMDESGVLFKVQVGAFKNKDLSKYFENHPNFGGETENGLQKITLGQFRDYWEADTFKKYLREMGVKDAWIVAYKDGNRVPLKDVLEGVI</sequence>
<proteinExistence type="predicted"/>
<feature type="coiled-coil region" evidence="1">
    <location>
        <begin position="24"/>
        <end position="108"/>
    </location>
</feature>
<name>A0ABT3RTS7_9BACT</name>
<protein>
    <submittedName>
        <fullName evidence="3">Ezrin/radixin/moesin family protein</fullName>
    </submittedName>
</protein>
<dbReference type="InterPro" id="IPR036680">
    <property type="entry name" value="SPOR-like_sf"/>
</dbReference>
<keyword evidence="1" id="KW-0175">Coiled coil</keyword>
<dbReference type="Proteomes" id="UP001209885">
    <property type="component" value="Unassembled WGS sequence"/>
</dbReference>
<evidence type="ECO:0000313" key="3">
    <source>
        <dbReference type="EMBL" id="MCX2744906.1"/>
    </source>
</evidence>